<protein>
    <submittedName>
        <fullName evidence="2">Uncharacterized protein</fullName>
    </submittedName>
</protein>
<accession>A0AAE1EN98</accession>
<organism evidence="2 3">
    <name type="scientific">Petrolisthes cinctipes</name>
    <name type="common">Flat porcelain crab</name>
    <dbReference type="NCBI Taxonomy" id="88211"/>
    <lineage>
        <taxon>Eukaryota</taxon>
        <taxon>Metazoa</taxon>
        <taxon>Ecdysozoa</taxon>
        <taxon>Arthropoda</taxon>
        <taxon>Crustacea</taxon>
        <taxon>Multicrustacea</taxon>
        <taxon>Malacostraca</taxon>
        <taxon>Eumalacostraca</taxon>
        <taxon>Eucarida</taxon>
        <taxon>Decapoda</taxon>
        <taxon>Pleocyemata</taxon>
        <taxon>Anomura</taxon>
        <taxon>Galatheoidea</taxon>
        <taxon>Porcellanidae</taxon>
        <taxon>Petrolisthes</taxon>
    </lineage>
</organism>
<comment type="caution">
    <text evidence="2">The sequence shown here is derived from an EMBL/GenBank/DDBJ whole genome shotgun (WGS) entry which is preliminary data.</text>
</comment>
<proteinExistence type="predicted"/>
<evidence type="ECO:0000313" key="3">
    <source>
        <dbReference type="Proteomes" id="UP001286313"/>
    </source>
</evidence>
<name>A0AAE1EN98_PETCI</name>
<keyword evidence="3" id="KW-1185">Reference proteome</keyword>
<sequence>MSVSLLNPSDRGGGGHDDDDDDHSHIHATRTPGGQGRPRREGQLRGKPGVVDGLQALGRVRAWPSSRGGGVRGGGGGVRGDGDPSRLPSPPSRLPSPNGDGGRGQVVPRGRVRRGGRDGVLPGGRRRVQAWQRPAPRQPTRPLRSTVSAKGRRKA</sequence>
<feature type="compositionally biased region" description="Gly residues" evidence="1">
    <location>
        <begin position="67"/>
        <end position="79"/>
    </location>
</feature>
<gene>
    <name evidence="2" type="ORF">Pcinc_035121</name>
</gene>
<evidence type="ECO:0000313" key="2">
    <source>
        <dbReference type="EMBL" id="KAK3858717.1"/>
    </source>
</evidence>
<reference evidence="2" key="1">
    <citation type="submission" date="2023-10" db="EMBL/GenBank/DDBJ databases">
        <title>Genome assemblies of two species of porcelain crab, Petrolisthes cinctipes and Petrolisthes manimaculis (Anomura: Porcellanidae).</title>
        <authorList>
            <person name="Angst P."/>
        </authorList>
    </citation>
    <scope>NUCLEOTIDE SEQUENCE</scope>
    <source>
        <strain evidence="2">PB745_01</strain>
        <tissue evidence="2">Gill</tissue>
    </source>
</reference>
<feature type="region of interest" description="Disordered" evidence="1">
    <location>
        <begin position="1"/>
        <end position="155"/>
    </location>
</feature>
<dbReference type="AlphaFoldDB" id="A0AAE1EN98"/>
<dbReference type="Proteomes" id="UP001286313">
    <property type="component" value="Unassembled WGS sequence"/>
</dbReference>
<evidence type="ECO:0000256" key="1">
    <source>
        <dbReference type="SAM" id="MobiDB-lite"/>
    </source>
</evidence>
<dbReference type="EMBL" id="JAWQEG010005232">
    <property type="protein sequence ID" value="KAK3858717.1"/>
    <property type="molecule type" value="Genomic_DNA"/>
</dbReference>